<comment type="caution">
    <text evidence="1">The sequence shown here is derived from an EMBL/GenBank/DDBJ whole genome shotgun (WGS) entry which is preliminary data.</text>
</comment>
<evidence type="ECO:0008006" key="3">
    <source>
        <dbReference type="Google" id="ProtNLM"/>
    </source>
</evidence>
<accession>A0ABU5HH18</accession>
<dbReference type="PROSITE" id="PS51257">
    <property type="entry name" value="PROKAR_LIPOPROTEIN"/>
    <property type="match status" value="1"/>
</dbReference>
<sequence>MRGMIGALMFAGLVAGCGGAMEDVPEEATLEAAPAESQDEVSALACTNKSVHYAQYFYSNGVECGLAYYFCDGRVAQSGCQTSTYTEYWYCGCP</sequence>
<gene>
    <name evidence="1" type="ORF">SYV04_37620</name>
</gene>
<proteinExistence type="predicted"/>
<name>A0ABU5HH18_9BACT</name>
<evidence type="ECO:0000313" key="1">
    <source>
        <dbReference type="EMBL" id="MDY7232169.1"/>
    </source>
</evidence>
<reference evidence="1 2" key="1">
    <citation type="submission" date="2023-12" db="EMBL/GenBank/DDBJ databases">
        <title>the genome sequence of Hyalangium sp. s54d21.</title>
        <authorList>
            <person name="Zhang X."/>
        </authorList>
    </citation>
    <scope>NUCLEOTIDE SEQUENCE [LARGE SCALE GENOMIC DNA]</scope>
    <source>
        <strain evidence="2">s54d21</strain>
    </source>
</reference>
<organism evidence="1 2">
    <name type="scientific">Hyalangium rubrum</name>
    <dbReference type="NCBI Taxonomy" id="3103134"/>
    <lineage>
        <taxon>Bacteria</taxon>
        <taxon>Pseudomonadati</taxon>
        <taxon>Myxococcota</taxon>
        <taxon>Myxococcia</taxon>
        <taxon>Myxococcales</taxon>
        <taxon>Cystobacterineae</taxon>
        <taxon>Archangiaceae</taxon>
        <taxon>Hyalangium</taxon>
    </lineage>
</organism>
<evidence type="ECO:0000313" key="2">
    <source>
        <dbReference type="Proteomes" id="UP001291309"/>
    </source>
</evidence>
<dbReference type="Proteomes" id="UP001291309">
    <property type="component" value="Unassembled WGS sequence"/>
</dbReference>
<protein>
    <recommendedName>
        <fullName evidence="3">Lipoprotein</fullName>
    </recommendedName>
</protein>
<keyword evidence="2" id="KW-1185">Reference proteome</keyword>
<dbReference type="RefSeq" id="WP_321550883.1">
    <property type="nucleotide sequence ID" value="NZ_JAXIVS010000018.1"/>
</dbReference>
<dbReference type="EMBL" id="JAXIVS010000018">
    <property type="protein sequence ID" value="MDY7232169.1"/>
    <property type="molecule type" value="Genomic_DNA"/>
</dbReference>